<organism evidence="2 3">
    <name type="scientific">Symbiodinium necroappetens</name>
    <dbReference type="NCBI Taxonomy" id="1628268"/>
    <lineage>
        <taxon>Eukaryota</taxon>
        <taxon>Sar</taxon>
        <taxon>Alveolata</taxon>
        <taxon>Dinophyceae</taxon>
        <taxon>Suessiales</taxon>
        <taxon>Symbiodiniaceae</taxon>
        <taxon>Symbiodinium</taxon>
    </lineage>
</organism>
<feature type="transmembrane region" description="Helical" evidence="1">
    <location>
        <begin position="66"/>
        <end position="85"/>
    </location>
</feature>
<feature type="non-terminal residue" evidence="2">
    <location>
        <position position="1"/>
    </location>
</feature>
<keyword evidence="1" id="KW-1133">Transmembrane helix</keyword>
<gene>
    <name evidence="2" type="primary">YGR125W</name>
    <name evidence="2" type="ORF">SNEC2469_LOCUS23914</name>
</gene>
<dbReference type="Proteomes" id="UP000601435">
    <property type="component" value="Unassembled WGS sequence"/>
</dbReference>
<keyword evidence="3" id="KW-1185">Reference proteome</keyword>
<keyword evidence="1" id="KW-0812">Transmembrane</keyword>
<dbReference type="OrthoDB" id="10310424at2759"/>
<evidence type="ECO:0000256" key="1">
    <source>
        <dbReference type="SAM" id="Phobius"/>
    </source>
</evidence>
<name>A0A812Z2R4_9DINO</name>
<sequence>MNDLQKIDDQVRHDEEALAFVPTKDKPSFVVQDLLSPVLGSAVLLPYAVSFVGVVAAANASLEKSFPTLLASLLFSQGMTSLVFWRCSQH</sequence>
<protein>
    <submittedName>
        <fullName evidence="2">YGR125W protein</fullName>
    </submittedName>
</protein>
<dbReference type="AlphaFoldDB" id="A0A812Z2R4"/>
<evidence type="ECO:0000313" key="3">
    <source>
        <dbReference type="Proteomes" id="UP000601435"/>
    </source>
</evidence>
<proteinExistence type="predicted"/>
<keyword evidence="1" id="KW-0472">Membrane</keyword>
<evidence type="ECO:0000313" key="2">
    <source>
        <dbReference type="EMBL" id="CAE7808073.1"/>
    </source>
</evidence>
<reference evidence="2" key="1">
    <citation type="submission" date="2021-02" db="EMBL/GenBank/DDBJ databases">
        <authorList>
            <person name="Dougan E. K."/>
            <person name="Rhodes N."/>
            <person name="Thang M."/>
            <person name="Chan C."/>
        </authorList>
    </citation>
    <scope>NUCLEOTIDE SEQUENCE</scope>
</reference>
<comment type="caution">
    <text evidence="2">The sequence shown here is derived from an EMBL/GenBank/DDBJ whole genome shotgun (WGS) entry which is preliminary data.</text>
</comment>
<dbReference type="EMBL" id="CAJNJA010045247">
    <property type="protein sequence ID" value="CAE7808073.1"/>
    <property type="molecule type" value="Genomic_DNA"/>
</dbReference>
<feature type="transmembrane region" description="Helical" evidence="1">
    <location>
        <begin position="34"/>
        <end position="60"/>
    </location>
</feature>
<accession>A0A812Z2R4</accession>